<feature type="region of interest" description="Disordered" evidence="4">
    <location>
        <begin position="487"/>
        <end position="513"/>
    </location>
</feature>
<dbReference type="Proteomes" id="UP001044222">
    <property type="component" value="Unassembled WGS sequence"/>
</dbReference>
<comment type="subcellular location">
    <subcellularLocation>
        <location evidence="1">Secreted</location>
    </subcellularLocation>
</comment>
<feature type="compositionally biased region" description="Basic and acidic residues" evidence="4">
    <location>
        <begin position="119"/>
        <end position="149"/>
    </location>
</feature>
<dbReference type="EMBL" id="JAFIRN010000004">
    <property type="protein sequence ID" value="KAG5850568.1"/>
    <property type="molecule type" value="Genomic_DNA"/>
</dbReference>
<feature type="compositionally biased region" description="Polar residues" evidence="4">
    <location>
        <begin position="315"/>
        <end position="342"/>
    </location>
</feature>
<accession>A0A9D3MQ69</accession>
<feature type="domain" description="Olfactomedin-like" evidence="5">
    <location>
        <begin position="578"/>
        <end position="835"/>
    </location>
</feature>
<reference evidence="6" key="1">
    <citation type="submission" date="2021-01" db="EMBL/GenBank/DDBJ databases">
        <title>A chromosome-scale assembly of European eel, Anguilla anguilla.</title>
        <authorList>
            <person name="Henkel C."/>
            <person name="Jong-Raadsen S.A."/>
            <person name="Dufour S."/>
            <person name="Weltzien F.-A."/>
            <person name="Palstra A.P."/>
            <person name="Pelster B."/>
            <person name="Spaink H.P."/>
            <person name="Van Den Thillart G.E."/>
            <person name="Jansen H."/>
            <person name="Zahm M."/>
            <person name="Klopp C."/>
            <person name="Cedric C."/>
            <person name="Louis A."/>
            <person name="Berthelot C."/>
            <person name="Parey E."/>
            <person name="Roest Crollius H."/>
            <person name="Montfort J."/>
            <person name="Robinson-Rechavi M."/>
            <person name="Bucao C."/>
            <person name="Bouchez O."/>
            <person name="Gislard M."/>
            <person name="Lluch J."/>
            <person name="Milhes M."/>
            <person name="Lampietro C."/>
            <person name="Lopez Roques C."/>
            <person name="Donnadieu C."/>
            <person name="Braasch I."/>
            <person name="Desvignes T."/>
            <person name="Postlethwait J."/>
            <person name="Bobe J."/>
            <person name="Guiguen Y."/>
            <person name="Dirks R."/>
        </authorList>
    </citation>
    <scope>NUCLEOTIDE SEQUENCE</scope>
    <source>
        <strain evidence="6">Tag_6206</strain>
        <tissue evidence="6">Liver</tissue>
    </source>
</reference>
<feature type="region of interest" description="Disordered" evidence="4">
    <location>
        <begin position="116"/>
        <end position="149"/>
    </location>
</feature>
<dbReference type="Pfam" id="PF02191">
    <property type="entry name" value="OLF"/>
    <property type="match status" value="1"/>
</dbReference>
<dbReference type="GO" id="GO:0007165">
    <property type="term" value="P:signal transduction"/>
    <property type="evidence" value="ECO:0007669"/>
    <property type="project" value="TreeGrafter"/>
</dbReference>
<dbReference type="GO" id="GO:0005615">
    <property type="term" value="C:extracellular space"/>
    <property type="evidence" value="ECO:0007669"/>
    <property type="project" value="TreeGrafter"/>
</dbReference>
<feature type="region of interest" description="Disordered" evidence="4">
    <location>
        <begin position="189"/>
        <end position="209"/>
    </location>
</feature>
<keyword evidence="2" id="KW-0964">Secreted</keyword>
<gene>
    <name evidence="6" type="ORF">ANANG_G00083850</name>
</gene>
<dbReference type="InterPro" id="IPR050605">
    <property type="entry name" value="Olfactomedin-like_domain"/>
</dbReference>
<dbReference type="PROSITE" id="PS51132">
    <property type="entry name" value="OLF"/>
    <property type="match status" value="1"/>
</dbReference>
<organism evidence="6 7">
    <name type="scientific">Anguilla anguilla</name>
    <name type="common">European freshwater eel</name>
    <name type="synonym">Muraena anguilla</name>
    <dbReference type="NCBI Taxonomy" id="7936"/>
    <lineage>
        <taxon>Eukaryota</taxon>
        <taxon>Metazoa</taxon>
        <taxon>Chordata</taxon>
        <taxon>Craniata</taxon>
        <taxon>Vertebrata</taxon>
        <taxon>Euteleostomi</taxon>
        <taxon>Actinopterygii</taxon>
        <taxon>Neopterygii</taxon>
        <taxon>Teleostei</taxon>
        <taxon>Anguilliformes</taxon>
        <taxon>Anguillidae</taxon>
        <taxon>Anguilla</taxon>
    </lineage>
</organism>
<dbReference type="SMART" id="SM00284">
    <property type="entry name" value="OLF"/>
    <property type="match status" value="1"/>
</dbReference>
<evidence type="ECO:0000313" key="6">
    <source>
        <dbReference type="EMBL" id="KAG5850568.1"/>
    </source>
</evidence>
<evidence type="ECO:0000256" key="2">
    <source>
        <dbReference type="ARBA" id="ARBA00022525"/>
    </source>
</evidence>
<sequence length="835" mass="92588">MRRRTSRIISLHRPLSRSACRRIQEGSAKAQDFYTVETVTSGPDCKCACIAPPSALNPCEGDFRLKKLQDAGEENIKLSTIMDLLEGSFYGMDLLKLHSLTTKLIGRVENIEKAVSQNHTKERAGLKNSLKEQAHAEESPLPKRGEKKNRLSELGEAAAAYSHAQKFEERFVGSQGFSRPLLKRIQPQAPTVPQKHREGQRIPSWAKKGPQGTVIRGITYYKSNTVEDGDEDELPEEEFLSGDGSIDLLIEDQLLKHKPPHPRANGRLRSVAALPTAARTDKGGTWGPRSVQVPKTNPPTQETATTPTATLPESFSGSTVINGTGSTLGSTTQETSRTTEVPTSAEAIPMSTAAVNETTVTNPESLAAIPWSPSAIPQFTSAIPGSPSAIPQFTSAIPEFTSSVPESTETIPKTTAPILDTTALIPEATPAIPINKTDITMTTITTSKTTTIIQELTTPIPKITTVAPKIPLTFPTTTVATTITTTAHTTTTPTPTTSPNPTTSPTPQTTSIRTESATLSLLTTSPVLTQRETSTSAALTTAATHQRSTAKRKYRISWTGSLTEEKFREEPQISSPEECKDTLAMISDPVTQNTYGRNEGAWMKDPKALNDKIYVTNYYYGNNLLEFRNMEIFKQGRFTNSYKLPYSWFGTGHVVYNGAFYYNRAHSRDIIKFDLRRRLVSAWTMLHDAMFEDTAPWRWNGHSNVDFAVDESGLWVIYSAIDDEGFHQEVIILSKLNPSDLSMQRETSWRTGLRKNFFGNCFVVCGVLYAVNSYNEMNANIQYAYDTHTNTQMVPRFPFVNNYTYTTQIDYNPKDRILYAWDNGHQVTYNVIFAY</sequence>
<evidence type="ECO:0000256" key="3">
    <source>
        <dbReference type="PROSITE-ProRule" id="PRU00446"/>
    </source>
</evidence>
<evidence type="ECO:0000313" key="7">
    <source>
        <dbReference type="Proteomes" id="UP001044222"/>
    </source>
</evidence>
<comment type="caution">
    <text evidence="6">The sequence shown here is derived from an EMBL/GenBank/DDBJ whole genome shotgun (WGS) entry which is preliminary data.</text>
</comment>
<feature type="compositionally biased region" description="Basic residues" evidence="4">
    <location>
        <begin position="257"/>
        <end position="266"/>
    </location>
</feature>
<feature type="region of interest" description="Disordered" evidence="4">
    <location>
        <begin position="257"/>
        <end position="342"/>
    </location>
</feature>
<dbReference type="PANTHER" id="PTHR23192:SF37">
    <property type="entry name" value="OLFACTOMEDIN-LIKE PROTEIN 2B"/>
    <property type="match status" value="1"/>
</dbReference>
<evidence type="ECO:0000256" key="4">
    <source>
        <dbReference type="SAM" id="MobiDB-lite"/>
    </source>
</evidence>
<evidence type="ECO:0000256" key="1">
    <source>
        <dbReference type="ARBA" id="ARBA00004613"/>
    </source>
</evidence>
<dbReference type="PANTHER" id="PTHR23192">
    <property type="entry name" value="OLFACTOMEDIN-RELATED"/>
    <property type="match status" value="1"/>
</dbReference>
<protein>
    <recommendedName>
        <fullName evidence="5">Olfactomedin-like domain-containing protein</fullName>
    </recommendedName>
</protein>
<proteinExistence type="predicted"/>
<comment type="caution">
    <text evidence="3">Lacks conserved residue(s) required for the propagation of feature annotation.</text>
</comment>
<name>A0A9D3MQ69_ANGAN</name>
<feature type="compositionally biased region" description="Low complexity" evidence="4">
    <location>
        <begin position="298"/>
        <end position="313"/>
    </location>
</feature>
<evidence type="ECO:0000259" key="5">
    <source>
        <dbReference type="PROSITE" id="PS51132"/>
    </source>
</evidence>
<keyword evidence="7" id="KW-1185">Reference proteome</keyword>
<dbReference type="InterPro" id="IPR003112">
    <property type="entry name" value="Olfac-like_dom"/>
</dbReference>
<dbReference type="AlphaFoldDB" id="A0A9D3MQ69"/>